<dbReference type="InterPro" id="IPR011006">
    <property type="entry name" value="CheY-like_superfamily"/>
</dbReference>
<evidence type="ECO:0000256" key="1">
    <source>
        <dbReference type="ARBA" id="ARBA00004496"/>
    </source>
</evidence>
<dbReference type="InterPro" id="IPR001789">
    <property type="entry name" value="Sig_transdc_resp-reg_receiver"/>
</dbReference>
<reference evidence="11 12" key="1">
    <citation type="submission" date="2022-09" db="EMBL/GenBank/DDBJ databases">
        <authorList>
            <person name="Han X.L."/>
            <person name="Wang Q."/>
            <person name="Lu T."/>
        </authorList>
    </citation>
    <scope>NUCLEOTIDE SEQUENCE [LARGE SCALE GENOMIC DNA]</scope>
    <source>
        <strain evidence="11 12">WQ 127069</strain>
    </source>
</reference>
<dbReference type="PROSITE" id="PS50110">
    <property type="entry name" value="RESPONSE_REGULATORY"/>
    <property type="match status" value="1"/>
</dbReference>
<dbReference type="Pfam" id="PF00072">
    <property type="entry name" value="Response_reg"/>
    <property type="match status" value="1"/>
</dbReference>
<proteinExistence type="predicted"/>
<evidence type="ECO:0000259" key="10">
    <source>
        <dbReference type="PROSITE" id="PS50110"/>
    </source>
</evidence>
<sequence length="455" mass="53840">MIKAMIADDETLVRKGLITVMPWEKFDIRIVGEASNGLRALELIQSQEVDLLFTDLMMPELNGLELMRKLNATHPHIQVVVLTCYPEFEYVQESLRLGAIDYILKTQLEHEKMDAVLQQIVQRYHARQASSQNVVQRYGDSGWLFMTDQPNVDYSALVRKYEAERLIPIGEDLWFMIERLSDSEQLIREWLDNDAKCGWITGRVLLHKWETLQELQSQVRCYYERELFYRYEPGIRYYDVVIPLTDSDVLQDWKESDLAALTNQWVSRDWITDDALFQSMLEQLTTARLPVKQLRRLFYDAIVRWNFAEKCQIAEWLYSIDQLTFMEDWKALLMRTRDTVRSMYKREQYPNEIVTGIWKAIEYMQQQDQLNFTQEQIAKAANMSRGYFSQCFKEITGKGFQEYVSDMRLDRAKELLTTTTIPIYIIAEQSGFKDEKYFSRLFLAKVGKLPSDYRS</sequence>
<organism evidence="11 12">
    <name type="scientific">Paenibacillus baimaensis</name>
    <dbReference type="NCBI Taxonomy" id="2982185"/>
    <lineage>
        <taxon>Bacteria</taxon>
        <taxon>Bacillati</taxon>
        <taxon>Bacillota</taxon>
        <taxon>Bacilli</taxon>
        <taxon>Bacillales</taxon>
        <taxon>Paenibacillaceae</taxon>
        <taxon>Paenibacillus</taxon>
    </lineage>
</organism>
<gene>
    <name evidence="11" type="ORF">OB236_19940</name>
</gene>
<comment type="caution">
    <text evidence="11">The sequence shown here is derived from an EMBL/GenBank/DDBJ whole genome shotgun (WGS) entry which is preliminary data.</text>
</comment>
<evidence type="ECO:0000256" key="4">
    <source>
        <dbReference type="ARBA" id="ARBA00023012"/>
    </source>
</evidence>
<dbReference type="PANTHER" id="PTHR42713:SF3">
    <property type="entry name" value="TRANSCRIPTIONAL REGULATORY PROTEIN HPTR"/>
    <property type="match status" value="1"/>
</dbReference>
<evidence type="ECO:0000256" key="5">
    <source>
        <dbReference type="ARBA" id="ARBA00023015"/>
    </source>
</evidence>
<evidence type="ECO:0000313" key="11">
    <source>
        <dbReference type="EMBL" id="MCU6794381.1"/>
    </source>
</evidence>
<dbReference type="RefSeq" id="WP_262685544.1">
    <property type="nucleotide sequence ID" value="NZ_JAOQIO010000084.1"/>
</dbReference>
<name>A0ABT2UK25_9BACL</name>
<keyword evidence="2" id="KW-0963">Cytoplasm</keyword>
<dbReference type="InterPro" id="IPR051552">
    <property type="entry name" value="HptR"/>
</dbReference>
<dbReference type="EMBL" id="JAOQIO010000084">
    <property type="protein sequence ID" value="MCU6794381.1"/>
    <property type="molecule type" value="Genomic_DNA"/>
</dbReference>
<keyword evidence="12" id="KW-1185">Reference proteome</keyword>
<dbReference type="PROSITE" id="PS00041">
    <property type="entry name" value="HTH_ARAC_FAMILY_1"/>
    <property type="match status" value="1"/>
</dbReference>
<dbReference type="Pfam" id="PF12833">
    <property type="entry name" value="HTH_18"/>
    <property type="match status" value="1"/>
</dbReference>
<dbReference type="SMART" id="SM00342">
    <property type="entry name" value="HTH_ARAC"/>
    <property type="match status" value="1"/>
</dbReference>
<evidence type="ECO:0000256" key="7">
    <source>
        <dbReference type="ARBA" id="ARBA00023163"/>
    </source>
</evidence>
<dbReference type="InterPro" id="IPR018060">
    <property type="entry name" value="HTH_AraC"/>
</dbReference>
<accession>A0ABT2UK25</accession>
<evidence type="ECO:0000256" key="6">
    <source>
        <dbReference type="ARBA" id="ARBA00023125"/>
    </source>
</evidence>
<evidence type="ECO:0000256" key="3">
    <source>
        <dbReference type="ARBA" id="ARBA00022553"/>
    </source>
</evidence>
<dbReference type="Gene3D" id="1.10.10.60">
    <property type="entry name" value="Homeodomain-like"/>
    <property type="match status" value="2"/>
</dbReference>
<keyword evidence="5" id="KW-0805">Transcription regulation</keyword>
<dbReference type="CDD" id="cd17536">
    <property type="entry name" value="REC_YesN-like"/>
    <property type="match status" value="1"/>
</dbReference>
<dbReference type="Proteomes" id="UP001652445">
    <property type="component" value="Unassembled WGS sequence"/>
</dbReference>
<evidence type="ECO:0000259" key="9">
    <source>
        <dbReference type="PROSITE" id="PS01124"/>
    </source>
</evidence>
<dbReference type="PROSITE" id="PS01124">
    <property type="entry name" value="HTH_ARAC_FAMILY_2"/>
    <property type="match status" value="1"/>
</dbReference>
<evidence type="ECO:0000256" key="8">
    <source>
        <dbReference type="PROSITE-ProRule" id="PRU00169"/>
    </source>
</evidence>
<keyword evidence="3 8" id="KW-0597">Phosphoprotein</keyword>
<feature type="domain" description="Response regulatory" evidence="10">
    <location>
        <begin position="3"/>
        <end position="120"/>
    </location>
</feature>
<keyword evidence="4" id="KW-0902">Two-component regulatory system</keyword>
<protein>
    <submittedName>
        <fullName evidence="11">Response regulator</fullName>
    </submittedName>
</protein>
<dbReference type="InterPro" id="IPR018062">
    <property type="entry name" value="HTH_AraC-typ_CS"/>
</dbReference>
<dbReference type="SUPFAM" id="SSF52172">
    <property type="entry name" value="CheY-like"/>
    <property type="match status" value="1"/>
</dbReference>
<comment type="subcellular location">
    <subcellularLocation>
        <location evidence="1">Cytoplasm</location>
    </subcellularLocation>
</comment>
<keyword evidence="6" id="KW-0238">DNA-binding</keyword>
<evidence type="ECO:0000256" key="2">
    <source>
        <dbReference type="ARBA" id="ARBA00022490"/>
    </source>
</evidence>
<dbReference type="SMART" id="SM00448">
    <property type="entry name" value="REC"/>
    <property type="match status" value="1"/>
</dbReference>
<dbReference type="SUPFAM" id="SSF46689">
    <property type="entry name" value="Homeodomain-like"/>
    <property type="match status" value="2"/>
</dbReference>
<dbReference type="Gene3D" id="3.40.50.2300">
    <property type="match status" value="1"/>
</dbReference>
<dbReference type="PANTHER" id="PTHR42713">
    <property type="entry name" value="HISTIDINE KINASE-RELATED"/>
    <property type="match status" value="1"/>
</dbReference>
<evidence type="ECO:0000313" key="12">
    <source>
        <dbReference type="Proteomes" id="UP001652445"/>
    </source>
</evidence>
<keyword evidence="7" id="KW-0804">Transcription</keyword>
<feature type="modified residue" description="4-aspartylphosphate" evidence="8">
    <location>
        <position position="55"/>
    </location>
</feature>
<dbReference type="InterPro" id="IPR009057">
    <property type="entry name" value="Homeodomain-like_sf"/>
</dbReference>
<feature type="domain" description="HTH araC/xylS-type" evidence="9">
    <location>
        <begin position="358"/>
        <end position="455"/>
    </location>
</feature>